<comment type="catalytic activity">
    <reaction evidence="12">
        <text>L-seryl-[protein] + ATP = O-phospho-L-seryl-[protein] + ADP + H(+)</text>
        <dbReference type="Rhea" id="RHEA:17989"/>
        <dbReference type="Rhea" id="RHEA-COMP:9863"/>
        <dbReference type="Rhea" id="RHEA-COMP:11604"/>
        <dbReference type="ChEBI" id="CHEBI:15378"/>
        <dbReference type="ChEBI" id="CHEBI:29999"/>
        <dbReference type="ChEBI" id="CHEBI:30616"/>
        <dbReference type="ChEBI" id="CHEBI:83421"/>
        <dbReference type="ChEBI" id="CHEBI:456216"/>
        <dbReference type="EC" id="2.7.11.1"/>
    </reaction>
</comment>
<dbReference type="PANTHER" id="PTHR44899">
    <property type="entry name" value="CAMK FAMILY PROTEIN KINASE"/>
    <property type="match status" value="1"/>
</dbReference>
<dbReference type="EC" id="2.7.11.1" evidence="3"/>
<dbReference type="FunFam" id="3.30.200.20:FF:000097">
    <property type="entry name" value="Probable serine/threonine-protein kinase nek1"/>
    <property type="match status" value="1"/>
</dbReference>
<evidence type="ECO:0000256" key="9">
    <source>
        <dbReference type="ARBA" id="ARBA00022840"/>
    </source>
</evidence>
<reference evidence="19" key="2">
    <citation type="submission" date="2025-04" db="UniProtKB">
        <authorList>
            <consortium name="RefSeq"/>
        </authorList>
    </citation>
    <scope>IDENTIFICATION</scope>
    <source>
        <tissue evidence="19">Muscle</tissue>
    </source>
</reference>
<dbReference type="RefSeq" id="XP_028375473.1">
    <property type="nucleotide sequence ID" value="XM_028519672.2"/>
</dbReference>
<feature type="region of interest" description="Disordered" evidence="14">
    <location>
        <begin position="454"/>
        <end position="476"/>
    </location>
</feature>
<dbReference type="GeneID" id="114502614"/>
<dbReference type="Pfam" id="PF00069">
    <property type="entry name" value="Pkinase"/>
    <property type="match status" value="1"/>
</dbReference>
<keyword evidence="8 16" id="KW-0418">Kinase</keyword>
<feature type="domain" description="Protein kinase" evidence="15">
    <location>
        <begin position="4"/>
        <end position="258"/>
    </location>
</feature>
<proteinExistence type="inferred from homology"/>
<dbReference type="CDD" id="cd08218">
    <property type="entry name" value="STKc_Nek1"/>
    <property type="match status" value="1"/>
</dbReference>
<evidence type="ECO:0000256" key="13">
    <source>
        <dbReference type="PROSITE-ProRule" id="PRU10141"/>
    </source>
</evidence>
<dbReference type="CTD" id="4750"/>
<gene>
    <name evidence="19" type="primary">NEK1</name>
    <name evidence="16" type="ORF">HJG60_013721</name>
</gene>
<dbReference type="InterPro" id="IPR011009">
    <property type="entry name" value="Kinase-like_dom_sf"/>
</dbReference>
<evidence type="ECO:0000256" key="11">
    <source>
        <dbReference type="ARBA" id="ARBA00047899"/>
    </source>
</evidence>
<evidence type="ECO:0000256" key="12">
    <source>
        <dbReference type="ARBA" id="ARBA00048679"/>
    </source>
</evidence>
<sequence>MEKYVRLQKIGEGSFGKAILVKSIEDGRQYVIKEINISRMSNKEREESRREVAVLANMKHPNIVQYRESFEENGSLYIVMDYCEGGDLFKRINAQKGILFPEDQILDWFVQICLALKHVHDRKILHRDIKSQNIFLTKDGTIQLGDFGIARVLNSTVELARTCIGTPYYLSPEICENKPYNNKSDIWALGCVLYEMCTLKHAFEAGNMKNLVLKIISGSFPPVSLHYSYDLRCLLSQLFKRNPRDRPSVNSILEKGFIAKRIEKFLSPQLIAEEFCLKTYSKVGVQLIPAKRPASGQSLASVMSAQKITKPAAKYGVPLTYKKYGDKKLHEKKPLQKHKQATFFGSGGAVAPSSFSSRGQYEHYHAIFDQMQQQRAENNEVKWKGEIHGQRLPGRQRGQLAVERAKQVEEFLQRKREARQNKARAEGHMVYLARLRQIRLQNFNERQQIRAKLRGEKREVDNSEGQGSGEADTRRKKVEVFKAQASARAAVLKEQLERKRKEAYEREKKVWEEHLVSKGVKGSDVSPPSGQHEVCGSPSKHQLRSVISVTSALKEVGMDRSLTDTQESSEETQKMSSAISSKREILRRLNQNLKAQEDEKGKKYHSDMGEAVVHEDDKKHEKEKSVSSDRKKWEAGGQLVIPLDEFTLDTSFFAADKHTVGEVIKLDPGGSPRKVWGKSPTDSVLKVLGEAELQLQTELLENMTMTSEISPEGEKYKPLIMGEEQTKGISLERNISATGGSSVETNSPKFREIAPQMSLQPEGNLDEPDDLETEVLQEPSEADQGGGSPCPVIDVWVREMKETRETKFEDSITIQQDEVSEDTASRNMDQLSDVHIEPRVDDSEHSKCDIDKSMQPEPFFHKVFHPEHLNVVSQIQSILCSPEESFPLRSRSDSPPKNKTKNSLLIGLSTGLFDANNPKMLRTCSLPDLSKLFRTLMDVPTVGDVRQDNLEVDELEDEHIKEGPSDSEDIVFEETDTDLQELQASMEQLLREEPGEEYSEEEESVLKNSDIEQTANGTDAADEDDNPSSESALNEEWHSDNSDGEITSECEYDSVFNHLEELRLQLEQEIGFEKFFEVYEKIKAIHEDEDENIEICSTIAQNILGNEHQHLYSKILHLVMADGAYQEDNDE</sequence>
<dbReference type="GO" id="GO:0046872">
    <property type="term" value="F:metal ion binding"/>
    <property type="evidence" value="ECO:0007669"/>
    <property type="project" value="UniProtKB-KW"/>
</dbReference>
<dbReference type="InterPro" id="IPR008271">
    <property type="entry name" value="Ser/Thr_kinase_AS"/>
</dbReference>
<dbReference type="EMBL" id="JABVXQ010000008">
    <property type="protein sequence ID" value="KAF6095755.1"/>
    <property type="molecule type" value="Genomic_DNA"/>
</dbReference>
<accession>A0A6J2MBG0</accession>
<evidence type="ECO:0000256" key="14">
    <source>
        <dbReference type="SAM" id="MobiDB-lite"/>
    </source>
</evidence>
<dbReference type="GO" id="GO:0005524">
    <property type="term" value="F:ATP binding"/>
    <property type="evidence" value="ECO:0007669"/>
    <property type="project" value="UniProtKB-UniRule"/>
</dbReference>
<dbReference type="GO" id="GO:0004674">
    <property type="term" value="F:protein serine/threonine kinase activity"/>
    <property type="evidence" value="ECO:0007669"/>
    <property type="project" value="UniProtKB-KW"/>
</dbReference>
<feature type="region of interest" description="Disordered" evidence="14">
    <location>
        <begin position="991"/>
        <end position="1045"/>
    </location>
</feature>
<evidence type="ECO:0000313" key="19">
    <source>
        <dbReference type="RefSeq" id="XP_028375473.1"/>
    </source>
</evidence>
<evidence type="ECO:0000313" key="18">
    <source>
        <dbReference type="Proteomes" id="UP000664940"/>
    </source>
</evidence>
<keyword evidence="17" id="KW-1185">Reference proteome</keyword>
<evidence type="ECO:0000256" key="4">
    <source>
        <dbReference type="ARBA" id="ARBA00022527"/>
    </source>
</evidence>
<keyword evidence="9 13" id="KW-0067">ATP-binding</keyword>
<dbReference type="PANTHER" id="PTHR44899:SF4">
    <property type="entry name" value="SERINE_THREONINE-PROTEIN KINASE NEK1"/>
    <property type="match status" value="1"/>
</dbReference>
<dbReference type="SMART" id="SM00220">
    <property type="entry name" value="S_TKc"/>
    <property type="match status" value="1"/>
</dbReference>
<dbReference type="PROSITE" id="PS00108">
    <property type="entry name" value="PROTEIN_KINASE_ST"/>
    <property type="match status" value="1"/>
</dbReference>
<feature type="region of interest" description="Disordered" evidence="14">
    <location>
        <begin position="560"/>
        <end position="580"/>
    </location>
</feature>
<keyword evidence="6" id="KW-0479">Metal-binding</keyword>
<dbReference type="AlphaFoldDB" id="A0A6J2MBG0"/>
<feature type="compositionally biased region" description="Basic and acidic residues" evidence="14">
    <location>
        <begin position="595"/>
        <end position="630"/>
    </location>
</feature>
<dbReference type="PROSITE" id="PS50011">
    <property type="entry name" value="PROTEIN_KINASE_DOM"/>
    <property type="match status" value="1"/>
</dbReference>
<evidence type="ECO:0000256" key="3">
    <source>
        <dbReference type="ARBA" id="ARBA00012513"/>
    </source>
</evidence>
<feature type="region of interest" description="Disordered" evidence="14">
    <location>
        <begin position="594"/>
        <end position="630"/>
    </location>
</feature>
<evidence type="ECO:0000256" key="2">
    <source>
        <dbReference type="ARBA" id="ARBA00010886"/>
    </source>
</evidence>
<dbReference type="Gene3D" id="1.10.510.10">
    <property type="entry name" value="Transferase(Phosphotransferase) domain 1"/>
    <property type="match status" value="1"/>
</dbReference>
<dbReference type="PROSITE" id="PS00107">
    <property type="entry name" value="PROTEIN_KINASE_ATP"/>
    <property type="match status" value="1"/>
</dbReference>
<evidence type="ECO:0000256" key="10">
    <source>
        <dbReference type="ARBA" id="ARBA00022842"/>
    </source>
</evidence>
<comment type="catalytic activity">
    <reaction evidence="11">
        <text>L-threonyl-[protein] + ATP = O-phospho-L-threonyl-[protein] + ADP + H(+)</text>
        <dbReference type="Rhea" id="RHEA:46608"/>
        <dbReference type="Rhea" id="RHEA-COMP:11060"/>
        <dbReference type="Rhea" id="RHEA-COMP:11605"/>
        <dbReference type="ChEBI" id="CHEBI:15378"/>
        <dbReference type="ChEBI" id="CHEBI:30013"/>
        <dbReference type="ChEBI" id="CHEBI:30616"/>
        <dbReference type="ChEBI" id="CHEBI:61977"/>
        <dbReference type="ChEBI" id="CHEBI:456216"/>
        <dbReference type="EC" id="2.7.11.1"/>
    </reaction>
</comment>
<evidence type="ECO:0000256" key="5">
    <source>
        <dbReference type="ARBA" id="ARBA00022679"/>
    </source>
</evidence>
<evidence type="ECO:0000313" key="16">
    <source>
        <dbReference type="EMBL" id="KAF6095755.1"/>
    </source>
</evidence>
<dbReference type="Proteomes" id="UP000504628">
    <property type="component" value="Chromosome 8"/>
</dbReference>
<dbReference type="Proteomes" id="UP000664940">
    <property type="component" value="Unassembled WGS sequence"/>
</dbReference>
<dbReference type="InterPro" id="IPR000719">
    <property type="entry name" value="Prot_kinase_dom"/>
</dbReference>
<dbReference type="InterPro" id="IPR051131">
    <property type="entry name" value="NEK_Ser/Thr_kinase_NIMA"/>
</dbReference>
<feature type="compositionally biased region" description="Acidic residues" evidence="14">
    <location>
        <begin position="994"/>
        <end position="1003"/>
    </location>
</feature>
<evidence type="ECO:0000259" key="15">
    <source>
        <dbReference type="PROSITE" id="PS50011"/>
    </source>
</evidence>
<dbReference type="FunFam" id="1.10.510.10:FF:000172">
    <property type="entry name" value="serine/threonine-protein kinase Nek1 isoform X1"/>
    <property type="match status" value="1"/>
</dbReference>
<evidence type="ECO:0000313" key="17">
    <source>
        <dbReference type="Proteomes" id="UP000504628"/>
    </source>
</evidence>
<evidence type="ECO:0000256" key="6">
    <source>
        <dbReference type="ARBA" id="ARBA00022723"/>
    </source>
</evidence>
<comment type="similarity">
    <text evidence="2">Belongs to the protein kinase superfamily. NEK Ser/Thr protein kinase family. NIMA subfamily.</text>
</comment>
<evidence type="ECO:0000256" key="7">
    <source>
        <dbReference type="ARBA" id="ARBA00022741"/>
    </source>
</evidence>
<reference evidence="16 18" key="1">
    <citation type="journal article" date="2020" name="Nature">
        <title>Six reference-quality genomes reveal evolution of bat adaptations.</title>
        <authorList>
            <person name="Jebb D."/>
            <person name="Huang Z."/>
            <person name="Pippel M."/>
            <person name="Hughes G.M."/>
            <person name="Lavrichenko K."/>
            <person name="Devanna P."/>
            <person name="Winkler S."/>
            <person name="Jermiin L.S."/>
            <person name="Skirmuntt E.C."/>
            <person name="Katzourakis A."/>
            <person name="Burkitt-Gray L."/>
            <person name="Ray D.A."/>
            <person name="Sullivan K.A.M."/>
            <person name="Roscito J.G."/>
            <person name="Kirilenko B.M."/>
            <person name="Davalos L.M."/>
            <person name="Corthals A.P."/>
            <person name="Power M.L."/>
            <person name="Jones G."/>
            <person name="Ransome R.D."/>
            <person name="Dechmann D.K.N."/>
            <person name="Locatelli A.G."/>
            <person name="Puechmaille S.J."/>
            <person name="Fedrigo O."/>
            <person name="Jarvis E.D."/>
            <person name="Hiller M."/>
            <person name="Vernes S.C."/>
            <person name="Myers E.W."/>
            <person name="Teeling E.C."/>
        </authorList>
    </citation>
    <scope>NUCLEOTIDE SEQUENCE [LARGE SCALE GENOMIC DNA]</scope>
    <source>
        <strain evidence="16">Bat1K_MPI-CBG_1</strain>
    </source>
</reference>
<evidence type="ECO:0000256" key="1">
    <source>
        <dbReference type="ARBA" id="ARBA00001946"/>
    </source>
</evidence>
<keyword evidence="4" id="KW-0723">Serine/threonine-protein kinase</keyword>
<comment type="cofactor">
    <cofactor evidence="1">
        <name>Mg(2+)</name>
        <dbReference type="ChEBI" id="CHEBI:18420"/>
    </cofactor>
</comment>
<keyword evidence="7 13" id="KW-0547">Nucleotide-binding</keyword>
<dbReference type="Gene3D" id="3.30.200.20">
    <property type="entry name" value="Phosphorylase Kinase, domain 1"/>
    <property type="match status" value="1"/>
</dbReference>
<feature type="region of interest" description="Disordered" evidence="14">
    <location>
        <begin position="519"/>
        <end position="542"/>
    </location>
</feature>
<organism evidence="17 19">
    <name type="scientific">Phyllostomus discolor</name>
    <name type="common">pale spear-nosed bat</name>
    <dbReference type="NCBI Taxonomy" id="89673"/>
    <lineage>
        <taxon>Eukaryota</taxon>
        <taxon>Metazoa</taxon>
        <taxon>Chordata</taxon>
        <taxon>Craniata</taxon>
        <taxon>Vertebrata</taxon>
        <taxon>Euteleostomi</taxon>
        <taxon>Mammalia</taxon>
        <taxon>Eutheria</taxon>
        <taxon>Laurasiatheria</taxon>
        <taxon>Chiroptera</taxon>
        <taxon>Yangochiroptera</taxon>
        <taxon>Phyllostomidae</taxon>
        <taxon>Phyllostominae</taxon>
        <taxon>Phyllostomus</taxon>
    </lineage>
</organism>
<keyword evidence="5" id="KW-0808">Transferase</keyword>
<protein>
    <recommendedName>
        <fullName evidence="3">non-specific serine/threonine protein kinase</fullName>
        <ecNumber evidence="3">2.7.11.1</ecNumber>
    </recommendedName>
</protein>
<feature type="binding site" evidence="13">
    <location>
        <position position="33"/>
    </location>
    <ligand>
        <name>ATP</name>
        <dbReference type="ChEBI" id="CHEBI:30616"/>
    </ligand>
</feature>
<evidence type="ECO:0000256" key="8">
    <source>
        <dbReference type="ARBA" id="ARBA00022777"/>
    </source>
</evidence>
<dbReference type="SUPFAM" id="SSF56112">
    <property type="entry name" value="Protein kinase-like (PK-like)"/>
    <property type="match status" value="1"/>
</dbReference>
<name>A0A6J2MBG0_9CHIR</name>
<keyword evidence="10" id="KW-0460">Magnesium</keyword>
<dbReference type="InterPro" id="IPR017441">
    <property type="entry name" value="Protein_kinase_ATP_BS"/>
</dbReference>